<dbReference type="Proteomes" id="UP000214688">
    <property type="component" value="Chromosome"/>
</dbReference>
<protein>
    <recommendedName>
        <fullName evidence="1">SseB protein N-terminal domain-containing protein</fullName>
    </recommendedName>
</protein>
<evidence type="ECO:0000313" key="3">
    <source>
        <dbReference type="Proteomes" id="UP000214688"/>
    </source>
</evidence>
<keyword evidence="3" id="KW-1185">Reference proteome</keyword>
<feature type="domain" description="SseB protein N-terminal" evidence="1">
    <location>
        <begin position="18"/>
        <end position="137"/>
    </location>
</feature>
<proteinExistence type="predicted"/>
<accession>A0A223D1J5</accession>
<sequence length="144" mass="15824">MEGGCRLDESHEHVVVPLDQALLQAQQDPKLEPHFYRQLFQSNLYVLGHIESARIEEDGTVCPSDNSTIYLTHFEVGGETVLPVFSASDHLRSLFDAEPTCILLRATNIFASATPDVKIVLNPGTAVGKAFTHADIQTYLNGSD</sequence>
<evidence type="ECO:0000259" key="1">
    <source>
        <dbReference type="Pfam" id="PF07179"/>
    </source>
</evidence>
<evidence type="ECO:0000313" key="2">
    <source>
        <dbReference type="EMBL" id="ASS75518.1"/>
    </source>
</evidence>
<dbReference type="Pfam" id="PF07179">
    <property type="entry name" value="SseB"/>
    <property type="match status" value="1"/>
</dbReference>
<gene>
    <name evidence="2" type="ORF">CIG75_11345</name>
</gene>
<dbReference type="EMBL" id="CP022657">
    <property type="protein sequence ID" value="ASS75518.1"/>
    <property type="molecule type" value="Genomic_DNA"/>
</dbReference>
<dbReference type="KEGG" id="tab:CIG75_11345"/>
<dbReference type="AlphaFoldDB" id="A0A223D1J5"/>
<dbReference type="InterPro" id="IPR009839">
    <property type="entry name" value="SseB_N"/>
</dbReference>
<name>A0A223D1J5_9BACL</name>
<reference evidence="2 3" key="1">
    <citation type="journal article" date="2015" name="Int. J. Syst. Evol. Microbiol.">
        <title>Tumebacillus algifaecis sp. nov., isolated from decomposing algal scum.</title>
        <authorList>
            <person name="Wu Y.F."/>
            <person name="Zhang B."/>
            <person name="Xing P."/>
            <person name="Wu Q.L."/>
            <person name="Liu S.J."/>
        </authorList>
    </citation>
    <scope>NUCLEOTIDE SEQUENCE [LARGE SCALE GENOMIC DNA]</scope>
    <source>
        <strain evidence="2 3">THMBR28</strain>
    </source>
</reference>
<organism evidence="2 3">
    <name type="scientific">Tumebacillus algifaecis</name>
    <dbReference type="NCBI Taxonomy" id="1214604"/>
    <lineage>
        <taxon>Bacteria</taxon>
        <taxon>Bacillati</taxon>
        <taxon>Bacillota</taxon>
        <taxon>Bacilli</taxon>
        <taxon>Bacillales</taxon>
        <taxon>Alicyclobacillaceae</taxon>
        <taxon>Tumebacillus</taxon>
    </lineage>
</organism>